<feature type="domain" description="HTH cro/C1-type" evidence="1">
    <location>
        <begin position="45"/>
        <end position="99"/>
    </location>
</feature>
<proteinExistence type="predicted"/>
<comment type="caution">
    <text evidence="2">The sequence shown here is derived from an EMBL/GenBank/DDBJ whole genome shotgun (WGS) entry which is preliminary data.</text>
</comment>
<reference evidence="2 3" key="1">
    <citation type="journal article" date="2019" name="Nat. Med.">
        <title>A library of human gut bacterial isolates paired with longitudinal multiomics data enables mechanistic microbiome research.</title>
        <authorList>
            <person name="Poyet M."/>
            <person name="Groussin M."/>
            <person name="Gibbons S.M."/>
            <person name="Avila-Pacheco J."/>
            <person name="Jiang X."/>
            <person name="Kearney S.M."/>
            <person name="Perrotta A.R."/>
            <person name="Berdy B."/>
            <person name="Zhao S."/>
            <person name="Lieberman T.D."/>
            <person name="Swanson P.K."/>
            <person name="Smith M."/>
            <person name="Roesemann S."/>
            <person name="Alexander J.E."/>
            <person name="Rich S.A."/>
            <person name="Livny J."/>
            <person name="Vlamakis H."/>
            <person name="Clish C."/>
            <person name="Bullock K."/>
            <person name="Deik A."/>
            <person name="Scott J."/>
            <person name="Pierce K.A."/>
            <person name="Xavier R.J."/>
            <person name="Alm E.J."/>
        </authorList>
    </citation>
    <scope>NUCLEOTIDE SEQUENCE [LARGE SCALE GENOMIC DNA]</scope>
    <source>
        <strain evidence="2 3">BIOML-A10</strain>
    </source>
</reference>
<sequence>MKDNKFYTLGEIEDKYIGKKGTPKRDKYEVDLQTDVHSHFIGEAIKQARLSKNMTQEELGSLIGVQRAQISRIESGKNLTFSTIARIFKAMGISAKLEIGNLGKVALW</sequence>
<accession>A0A7J4XCH2</accession>
<dbReference type="RefSeq" id="WP_005930816.1">
    <property type="nucleotide sequence ID" value="NZ_CABKSE010000002.1"/>
</dbReference>
<dbReference type="GO" id="GO:0003677">
    <property type="term" value="F:DNA binding"/>
    <property type="evidence" value="ECO:0007669"/>
    <property type="project" value="InterPro"/>
</dbReference>
<dbReference type="EMBL" id="VWMK01000036">
    <property type="protein sequence ID" value="KAA3757133.1"/>
    <property type="molecule type" value="Genomic_DNA"/>
</dbReference>
<evidence type="ECO:0000313" key="2">
    <source>
        <dbReference type="EMBL" id="KAA3757133.1"/>
    </source>
</evidence>
<dbReference type="InterPro" id="IPR001387">
    <property type="entry name" value="Cro/C1-type_HTH"/>
</dbReference>
<dbReference type="Pfam" id="PF01381">
    <property type="entry name" value="HTH_3"/>
    <property type="match status" value="1"/>
</dbReference>
<dbReference type="Proteomes" id="UP000422221">
    <property type="component" value="Unassembled WGS sequence"/>
</dbReference>
<dbReference type="SUPFAM" id="SSF47413">
    <property type="entry name" value="lambda repressor-like DNA-binding domains"/>
    <property type="match status" value="1"/>
</dbReference>
<dbReference type="InterPro" id="IPR010982">
    <property type="entry name" value="Lambda_DNA-bd_dom_sf"/>
</dbReference>
<name>A0A7J4XCH2_9BACE</name>
<dbReference type="PROSITE" id="PS50943">
    <property type="entry name" value="HTH_CROC1"/>
    <property type="match status" value="1"/>
</dbReference>
<evidence type="ECO:0000313" key="3">
    <source>
        <dbReference type="Proteomes" id="UP000422221"/>
    </source>
</evidence>
<protein>
    <submittedName>
        <fullName evidence="2">Helix-turn-helix transcriptional regulator</fullName>
    </submittedName>
</protein>
<dbReference type="CDD" id="cd00093">
    <property type="entry name" value="HTH_XRE"/>
    <property type="match status" value="1"/>
</dbReference>
<gene>
    <name evidence="2" type="ORF">F3F73_22685</name>
</gene>
<organism evidence="2 3">
    <name type="scientific">Bacteroides salyersiae</name>
    <dbReference type="NCBI Taxonomy" id="291644"/>
    <lineage>
        <taxon>Bacteria</taxon>
        <taxon>Pseudomonadati</taxon>
        <taxon>Bacteroidota</taxon>
        <taxon>Bacteroidia</taxon>
        <taxon>Bacteroidales</taxon>
        <taxon>Bacteroidaceae</taxon>
        <taxon>Bacteroides</taxon>
    </lineage>
</organism>
<dbReference type="AlphaFoldDB" id="A0A7J4XCH2"/>
<evidence type="ECO:0000259" key="1">
    <source>
        <dbReference type="PROSITE" id="PS50943"/>
    </source>
</evidence>
<dbReference type="GeneID" id="93117730"/>
<dbReference type="SMART" id="SM00530">
    <property type="entry name" value="HTH_XRE"/>
    <property type="match status" value="1"/>
</dbReference>
<dbReference type="Gene3D" id="1.10.260.40">
    <property type="entry name" value="lambda repressor-like DNA-binding domains"/>
    <property type="match status" value="1"/>
</dbReference>